<keyword evidence="3" id="KW-0326">Glycosidase</keyword>
<evidence type="ECO:0000313" key="7">
    <source>
        <dbReference type="Proteomes" id="UP000078454"/>
    </source>
</evidence>
<dbReference type="AlphaFoldDB" id="A0A198AA82"/>
<feature type="domain" description="Glycosyl hydrolases family 39 N-terminal catalytic" evidence="5">
    <location>
        <begin position="82"/>
        <end position="261"/>
    </location>
</feature>
<feature type="domain" description="F5/8 type C" evidence="4">
    <location>
        <begin position="694"/>
        <end position="815"/>
    </location>
</feature>
<dbReference type="InterPro" id="IPR049166">
    <property type="entry name" value="GH39_cat"/>
</dbReference>
<dbReference type="OrthoDB" id="2625488at2"/>
<feature type="domain" description="F5/8 type C" evidence="4">
    <location>
        <begin position="532"/>
        <end position="652"/>
    </location>
</feature>
<reference evidence="6 7" key="1">
    <citation type="submission" date="2016-05" db="EMBL/GenBank/DDBJ databases">
        <title>Paenibacillus sp. 1ZS3-15 nov., isolated from the rhizosphere soil.</title>
        <authorList>
            <person name="Zhang X.X."/>
            <person name="Zhang J."/>
        </authorList>
    </citation>
    <scope>NUCLEOTIDE SEQUENCE [LARGE SCALE GENOMIC DNA]</scope>
    <source>
        <strain evidence="6 7">1ZS3-15</strain>
    </source>
</reference>
<organism evidence="6 7">
    <name type="scientific">Paenibacillus oryzisoli</name>
    <dbReference type="NCBI Taxonomy" id="1850517"/>
    <lineage>
        <taxon>Bacteria</taxon>
        <taxon>Bacillati</taxon>
        <taxon>Bacillota</taxon>
        <taxon>Bacilli</taxon>
        <taxon>Bacillales</taxon>
        <taxon>Paenibacillaceae</taxon>
        <taxon>Paenibacillus</taxon>
    </lineage>
</organism>
<dbReference type="Pfam" id="PF00754">
    <property type="entry name" value="F5_F8_type_C"/>
    <property type="match status" value="2"/>
</dbReference>
<evidence type="ECO:0008006" key="8">
    <source>
        <dbReference type="Google" id="ProtNLM"/>
    </source>
</evidence>
<evidence type="ECO:0000256" key="1">
    <source>
        <dbReference type="ARBA" id="ARBA00008875"/>
    </source>
</evidence>
<keyword evidence="2" id="KW-0378">Hydrolase</keyword>
<dbReference type="GO" id="GO:0016798">
    <property type="term" value="F:hydrolase activity, acting on glycosyl bonds"/>
    <property type="evidence" value="ECO:0007669"/>
    <property type="project" value="UniProtKB-KW"/>
</dbReference>
<proteinExistence type="inferred from homology"/>
<dbReference type="Proteomes" id="UP000078454">
    <property type="component" value="Unassembled WGS sequence"/>
</dbReference>
<evidence type="ECO:0000256" key="2">
    <source>
        <dbReference type="ARBA" id="ARBA00022801"/>
    </source>
</evidence>
<dbReference type="SUPFAM" id="SSF51445">
    <property type="entry name" value="(Trans)glycosidases"/>
    <property type="match status" value="1"/>
</dbReference>
<dbReference type="InterPro" id="IPR008979">
    <property type="entry name" value="Galactose-bd-like_sf"/>
</dbReference>
<comment type="similarity">
    <text evidence="1">Belongs to the glycosyl hydrolase 39 family.</text>
</comment>
<dbReference type="Gene3D" id="3.20.20.80">
    <property type="entry name" value="Glycosidases"/>
    <property type="match status" value="1"/>
</dbReference>
<keyword evidence="7" id="KW-1185">Reference proteome</keyword>
<gene>
    <name evidence="6" type="ORF">A8708_28800</name>
</gene>
<dbReference type="RefSeq" id="WP_068665150.1">
    <property type="nucleotide sequence ID" value="NZ_LYPB01000069.1"/>
</dbReference>
<dbReference type="InterPro" id="IPR000421">
    <property type="entry name" value="FA58C"/>
</dbReference>
<evidence type="ECO:0000259" key="5">
    <source>
        <dbReference type="Pfam" id="PF01229"/>
    </source>
</evidence>
<name>A0A198AA82_9BACL</name>
<comment type="caution">
    <text evidence="6">The sequence shown here is derived from an EMBL/GenBank/DDBJ whole genome shotgun (WGS) entry which is preliminary data.</text>
</comment>
<evidence type="ECO:0000256" key="3">
    <source>
        <dbReference type="ARBA" id="ARBA00023295"/>
    </source>
</evidence>
<evidence type="ECO:0000259" key="4">
    <source>
        <dbReference type="Pfam" id="PF00754"/>
    </source>
</evidence>
<dbReference type="SUPFAM" id="SSF49785">
    <property type="entry name" value="Galactose-binding domain-like"/>
    <property type="match status" value="2"/>
</dbReference>
<dbReference type="EMBL" id="LYPB01000069">
    <property type="protein sequence ID" value="OAS18010.1"/>
    <property type="molecule type" value="Genomic_DNA"/>
</dbReference>
<sequence length="834" mass="90686">MYILQLRRNVVVILILSLIFTLFNLSFNSSKVNAANTAVSMTSNYATNAGNYDKTKLLNVARGGHLTNKNLHWLPSYYDMMAADGIDMMRIDWVLSDQFYHVVSRNGSGQLVYDFTMLDAVVLPLVQKGIKPFMCLAYLPSVIGGSGVSGIGYPTNLNEYKAIVQAVVQHYVNLGYTGWYWESHNEADASVGGSLSATQINTMYQYFATGVRAVDSAAKIGGAGFANNKSTNTKIIGFMDFIQANPTIPFDYLSVHQYGGADFNDSLNAMFTSRGIPQKDIIYSEWNYDYTSATAGSVKDTNINAAYIAKRMYSALLRPELKKVMFFTPADALSTRDLFFGDSGIYTLDGHRKAGANTFNMYSKLKPTILTSTLTGTGTSTRDTYGIVTKDPVTKAVSMLLWNYTATPADMTISLSNLPYLTDTTNMKVNKTLVDSTNGNYYADYASGSRGTQVGPNENPGLKESSILASSSTFSRIETLPANSVMQITLTPTTSVPTAGPVDTLAPLPPCNLAASKPVVTSSSLESPTTGWQKTLLTDGINYSFEMADVGNPNMGWTSNPGYSDPNHTEWAYVDLGTSKTVNKIVMYARNDVSNDGKAFPVDFKIQGSTDATNWTDLVTATNFNSGNAVNWQQPFTFSSGSYRYVRVSATKLSSVGGSYKMQLAEFQVYNTNLSGCASTSPLNLALNKSVSSTSSVENYGWLNAKINDGLRGSTSSTARGWSSALGVTTNHTESVSIDLGTLNSISKVDLYPRNDSGQIGSYFPIDFTIQVSTNGTTWTTVVTKTNYAKPTSGSVQSFTFPAVNARYVKVESTNLRIEDGINYMVQIPEVEVY</sequence>
<protein>
    <recommendedName>
        <fullName evidence="8">F5/8 type C domain-containing protein</fullName>
    </recommendedName>
</protein>
<dbReference type="Pfam" id="PF01229">
    <property type="entry name" value="Glyco_hydro_39"/>
    <property type="match status" value="1"/>
</dbReference>
<dbReference type="Gene3D" id="2.60.120.260">
    <property type="entry name" value="Galactose-binding domain-like"/>
    <property type="match status" value="2"/>
</dbReference>
<dbReference type="STRING" id="1850517.A8708_28800"/>
<evidence type="ECO:0000313" key="6">
    <source>
        <dbReference type="EMBL" id="OAS18010.1"/>
    </source>
</evidence>
<dbReference type="InterPro" id="IPR017853">
    <property type="entry name" value="GH"/>
</dbReference>
<accession>A0A198AA82</accession>